<evidence type="ECO:0000256" key="6">
    <source>
        <dbReference type="PIRSR" id="PIRSR606118-50"/>
    </source>
</evidence>
<dbReference type="Gene3D" id="3.40.50.1390">
    <property type="entry name" value="Resolvase, N-terminal catalytic domain"/>
    <property type="match status" value="1"/>
</dbReference>
<dbReference type="InterPro" id="IPR006120">
    <property type="entry name" value="Resolvase_HTH_dom"/>
</dbReference>
<dbReference type="FunFam" id="3.40.50.1390:FF:000001">
    <property type="entry name" value="DNA recombinase"/>
    <property type="match status" value="1"/>
</dbReference>
<dbReference type="PROSITE" id="PS51736">
    <property type="entry name" value="RECOMBINASES_3"/>
    <property type="match status" value="1"/>
</dbReference>
<dbReference type="InterPro" id="IPR050639">
    <property type="entry name" value="SSR_resolvase"/>
</dbReference>
<protein>
    <submittedName>
        <fullName evidence="9">Helix-turn-helix domain-containing protein</fullName>
    </submittedName>
</protein>
<evidence type="ECO:0000256" key="1">
    <source>
        <dbReference type="ARBA" id="ARBA00009913"/>
    </source>
</evidence>
<dbReference type="RefSeq" id="WP_155706601.1">
    <property type="nucleotide sequence ID" value="NZ_BMWU01000049.1"/>
</dbReference>
<keyword evidence="5" id="KW-0233">DNA recombination</keyword>
<dbReference type="OrthoDB" id="8585334at2"/>
<keyword evidence="3" id="KW-0230">DNA invertase</keyword>
<dbReference type="Proteomes" id="UP000431684">
    <property type="component" value="Unassembled WGS sequence"/>
</dbReference>
<comment type="caution">
    <text evidence="9">The sequence shown here is derived from an EMBL/GenBank/DDBJ whole genome shotgun (WGS) entry which is preliminary data.</text>
</comment>
<reference evidence="9 10" key="1">
    <citation type="submission" date="2019-11" db="EMBL/GenBank/DDBJ databases">
        <title>Draft Genome Sequences of Six Type Strains of the Genus Massilia.</title>
        <authorList>
            <person name="Miess H."/>
            <person name="Frediansyah A."/>
            <person name="Goeker M."/>
            <person name="Gross H."/>
        </authorList>
    </citation>
    <scope>NUCLEOTIDE SEQUENCE [LARGE SCALE GENOMIC DNA]</scope>
    <source>
        <strain evidence="9 10">DSM 17513</strain>
    </source>
</reference>
<feature type="active site" description="O-(5'-phospho-DNA)-serine intermediate" evidence="6 7">
    <location>
        <position position="25"/>
    </location>
</feature>
<evidence type="ECO:0000313" key="10">
    <source>
        <dbReference type="Proteomes" id="UP000431684"/>
    </source>
</evidence>
<dbReference type="PANTHER" id="PTHR30461:SF2">
    <property type="entry name" value="SERINE RECOMBINASE PINE-RELATED"/>
    <property type="match status" value="1"/>
</dbReference>
<dbReference type="Pfam" id="PF02796">
    <property type="entry name" value="HTH_7"/>
    <property type="match status" value="1"/>
</dbReference>
<evidence type="ECO:0000259" key="8">
    <source>
        <dbReference type="PROSITE" id="PS51736"/>
    </source>
</evidence>
<dbReference type="CDD" id="cd03768">
    <property type="entry name" value="SR_ResInv"/>
    <property type="match status" value="1"/>
</dbReference>
<name>A0A6I3XGP3_9BURK</name>
<dbReference type="InterPro" id="IPR009057">
    <property type="entry name" value="Homeodomain-like_sf"/>
</dbReference>
<evidence type="ECO:0000256" key="7">
    <source>
        <dbReference type="PROSITE-ProRule" id="PRU10137"/>
    </source>
</evidence>
<proteinExistence type="inferred from homology"/>
<evidence type="ECO:0000256" key="3">
    <source>
        <dbReference type="ARBA" id="ARBA00023100"/>
    </source>
</evidence>
<accession>A0A6I3XGP3</accession>
<dbReference type="InterPro" id="IPR006118">
    <property type="entry name" value="Recombinase_CS"/>
</dbReference>
<dbReference type="Gene3D" id="1.10.10.60">
    <property type="entry name" value="Homeodomain-like"/>
    <property type="match status" value="1"/>
</dbReference>
<dbReference type="SUPFAM" id="SSF46689">
    <property type="entry name" value="Homeodomain-like"/>
    <property type="match status" value="1"/>
</dbReference>
<dbReference type="PANTHER" id="PTHR30461">
    <property type="entry name" value="DNA-INVERTASE FROM LAMBDOID PROPHAGE"/>
    <property type="match status" value="1"/>
</dbReference>
<keyword evidence="2" id="KW-0229">DNA integration</keyword>
<dbReference type="InterPro" id="IPR006119">
    <property type="entry name" value="Resolv_N"/>
</dbReference>
<dbReference type="GO" id="GO:0003677">
    <property type="term" value="F:DNA binding"/>
    <property type="evidence" value="ECO:0007669"/>
    <property type="project" value="UniProtKB-KW"/>
</dbReference>
<dbReference type="PROSITE" id="PS00398">
    <property type="entry name" value="RECOMBINASES_2"/>
    <property type="match status" value="1"/>
</dbReference>
<dbReference type="GO" id="GO:0000150">
    <property type="term" value="F:DNA strand exchange activity"/>
    <property type="evidence" value="ECO:0007669"/>
    <property type="project" value="UniProtKB-KW"/>
</dbReference>
<evidence type="ECO:0000256" key="5">
    <source>
        <dbReference type="ARBA" id="ARBA00023172"/>
    </source>
</evidence>
<evidence type="ECO:0000313" key="9">
    <source>
        <dbReference type="EMBL" id="MUI10925.1"/>
    </source>
</evidence>
<dbReference type="GO" id="GO:0015074">
    <property type="term" value="P:DNA integration"/>
    <property type="evidence" value="ECO:0007669"/>
    <property type="project" value="UniProtKB-KW"/>
</dbReference>
<sequence>MRHSTATNNLDLITGGMLIGYARVSTVDQNLDLQRDALQRAGCGQIYEDKASGRAKDNRPELAAVLRALRAGDTLVVWRLDRLARSLVDLVQIINELGEKGVGFRSLTEQIDTTSAQGRLFLGVFASMAQYMRDVIHENTMEGLKAARARGRMGGRPSKLDAQAIREIEALLKDQSITVGDVAKRYKVSRATIYNSLNAKPGKPDTQTERDAT</sequence>
<evidence type="ECO:0000256" key="4">
    <source>
        <dbReference type="ARBA" id="ARBA00023125"/>
    </source>
</evidence>
<dbReference type="SUPFAM" id="SSF53041">
    <property type="entry name" value="Resolvase-like"/>
    <property type="match status" value="1"/>
</dbReference>
<gene>
    <name evidence="9" type="ORF">GJV26_00235</name>
</gene>
<keyword evidence="4" id="KW-0238">DNA-binding</keyword>
<evidence type="ECO:0000256" key="2">
    <source>
        <dbReference type="ARBA" id="ARBA00022908"/>
    </source>
</evidence>
<feature type="domain" description="Resolvase/invertase-type recombinase catalytic" evidence="8">
    <location>
        <begin position="17"/>
        <end position="151"/>
    </location>
</feature>
<organism evidence="9 10">
    <name type="scientific">Pseudoduganella dura</name>
    <dbReference type="NCBI Taxonomy" id="321982"/>
    <lineage>
        <taxon>Bacteria</taxon>
        <taxon>Pseudomonadati</taxon>
        <taxon>Pseudomonadota</taxon>
        <taxon>Betaproteobacteria</taxon>
        <taxon>Burkholderiales</taxon>
        <taxon>Oxalobacteraceae</taxon>
        <taxon>Telluria group</taxon>
        <taxon>Pseudoduganella</taxon>
    </lineage>
</organism>
<keyword evidence="10" id="KW-1185">Reference proteome</keyword>
<dbReference type="CDD" id="cd00569">
    <property type="entry name" value="HTH_Hin_like"/>
    <property type="match status" value="1"/>
</dbReference>
<dbReference type="EMBL" id="WNWM01000001">
    <property type="protein sequence ID" value="MUI10925.1"/>
    <property type="molecule type" value="Genomic_DNA"/>
</dbReference>
<dbReference type="AlphaFoldDB" id="A0A6I3XGP3"/>
<dbReference type="InterPro" id="IPR036162">
    <property type="entry name" value="Resolvase-like_N_sf"/>
</dbReference>
<dbReference type="Pfam" id="PF00239">
    <property type="entry name" value="Resolvase"/>
    <property type="match status" value="1"/>
</dbReference>
<comment type="similarity">
    <text evidence="1">Belongs to the site-specific recombinase resolvase family.</text>
</comment>
<dbReference type="PROSITE" id="PS00397">
    <property type="entry name" value="RECOMBINASES_1"/>
    <property type="match status" value="1"/>
</dbReference>
<dbReference type="SMART" id="SM00857">
    <property type="entry name" value="Resolvase"/>
    <property type="match status" value="1"/>
</dbReference>